<dbReference type="InterPro" id="IPR004099">
    <property type="entry name" value="Pyr_nucl-diS_OxRdtase_dimer"/>
</dbReference>
<evidence type="ECO:0000256" key="5">
    <source>
        <dbReference type="ARBA" id="ARBA00022827"/>
    </source>
</evidence>
<feature type="active site" description="Proton acceptor" evidence="11">
    <location>
        <position position="441"/>
    </location>
</feature>
<evidence type="ECO:0000313" key="18">
    <source>
        <dbReference type="Proteomes" id="UP000611500"/>
    </source>
</evidence>
<dbReference type="GO" id="GO:0006103">
    <property type="term" value="P:2-oxoglutarate metabolic process"/>
    <property type="evidence" value="ECO:0007669"/>
    <property type="project" value="TreeGrafter"/>
</dbReference>
<dbReference type="Proteomes" id="UP000611500">
    <property type="component" value="Unassembled WGS sequence"/>
</dbReference>
<dbReference type="SUPFAM" id="SSF51905">
    <property type="entry name" value="FAD/NAD(P)-binding domain"/>
    <property type="match status" value="1"/>
</dbReference>
<sequence length="462" mass="48341">MNDLRCGLVVIGGGPGGYVCASRAARLGVDTILIEADRIGGTCLNVGCIPSKALIHAADLFARAKAQADGGLHGISVTAPTLDFGQTRDWMDSVTGKLRSGVIGLLERSGVKTLKGRARFIDGKTVEVSGETGLTRIRAENVVIATGSRPVELPGLPIGGKVLDSTAALALEQPPNRLAVIGAGYIGLEIGTALAKLGSQVTLIEASARILPQYDDKLTRPVRRRLSQLGIELLLDTKVSGWDEGRGRLSLDTEAGPSALEADAVLVTVGRTANVDGLALEELALRMEGAFIQIDDRCRTSMRGVYAIGDVTPGPMLAHRAMAQAEIVANIVAGHQNAWDKVAVPAVCFTDPEIATVGLLPAEAEATGPVVTTDFAFRANGRALTLDDTEGFVRIVARRDDHVILGVQATGPGVSELLAGFTQAVETGLRLEDIAAIIHPHPTLSEAFQEAALTEVSMANHG</sequence>
<dbReference type="PRINTS" id="PR00368">
    <property type="entry name" value="FADPNR"/>
</dbReference>
<dbReference type="RefSeq" id="WP_189658359.1">
    <property type="nucleotide sequence ID" value="NZ_BNAP01000016.1"/>
</dbReference>
<dbReference type="InterPro" id="IPR050151">
    <property type="entry name" value="Class-I_Pyr_Nuc-Dis_Oxidored"/>
</dbReference>
<evidence type="ECO:0000256" key="10">
    <source>
        <dbReference type="ARBA" id="ARBA00049187"/>
    </source>
</evidence>
<feature type="binding site" evidence="12">
    <location>
        <begin position="146"/>
        <end position="148"/>
    </location>
    <ligand>
        <name>FAD</name>
        <dbReference type="ChEBI" id="CHEBI:57692"/>
    </ligand>
</feature>
<keyword evidence="6 14" id="KW-0560">Oxidoreductase</keyword>
<evidence type="ECO:0000313" key="17">
    <source>
        <dbReference type="EMBL" id="GHG96337.1"/>
    </source>
</evidence>
<feature type="binding site" evidence="12">
    <location>
        <begin position="316"/>
        <end position="319"/>
    </location>
    <ligand>
        <name>FAD</name>
        <dbReference type="ChEBI" id="CHEBI:57692"/>
    </ligand>
</feature>
<comment type="similarity">
    <text evidence="1 14">Belongs to the class-I pyridine nucleotide-disulfide oxidoreductase family.</text>
</comment>
<reference evidence="17" key="2">
    <citation type="submission" date="2020-09" db="EMBL/GenBank/DDBJ databases">
        <authorList>
            <person name="Sun Q."/>
            <person name="Zhou Y."/>
        </authorList>
    </citation>
    <scope>NUCLEOTIDE SEQUENCE</scope>
    <source>
        <strain evidence="17">CGMCC 1.7081</strain>
    </source>
</reference>
<dbReference type="Gene3D" id="3.30.390.30">
    <property type="match status" value="1"/>
</dbReference>
<dbReference type="Gene3D" id="3.50.50.60">
    <property type="entry name" value="FAD/NAD(P)-binding domain"/>
    <property type="match status" value="2"/>
</dbReference>
<dbReference type="PROSITE" id="PS00076">
    <property type="entry name" value="PYRIDINE_REDOX_1"/>
    <property type="match status" value="1"/>
</dbReference>
<comment type="miscellaneous">
    <text evidence="14">The active site is a redox-active disulfide bond.</text>
</comment>
<proteinExistence type="inferred from homology"/>
<dbReference type="Pfam" id="PF02852">
    <property type="entry name" value="Pyr_redox_dim"/>
    <property type="match status" value="1"/>
</dbReference>
<evidence type="ECO:0000256" key="11">
    <source>
        <dbReference type="PIRSR" id="PIRSR000350-2"/>
    </source>
</evidence>
<accession>A0A8J3HAF7</accession>
<evidence type="ECO:0000256" key="3">
    <source>
        <dbReference type="ARBA" id="ARBA00016961"/>
    </source>
</evidence>
<gene>
    <name evidence="17" type="primary">lpdA3</name>
    <name evidence="17" type="ORF">GCM10010961_30640</name>
</gene>
<dbReference type="InterPro" id="IPR023753">
    <property type="entry name" value="FAD/NAD-binding_dom"/>
</dbReference>
<feature type="binding site" evidence="12">
    <location>
        <position position="270"/>
    </location>
    <ligand>
        <name>NAD(+)</name>
        <dbReference type="ChEBI" id="CHEBI:57540"/>
    </ligand>
</feature>
<dbReference type="InterPro" id="IPR012999">
    <property type="entry name" value="Pyr_OxRdtase_I_AS"/>
</dbReference>
<keyword evidence="12" id="KW-0547">Nucleotide-binding</keyword>
<dbReference type="GO" id="GO:0050660">
    <property type="term" value="F:flavin adenine dinucleotide binding"/>
    <property type="evidence" value="ECO:0007669"/>
    <property type="project" value="InterPro"/>
</dbReference>
<feature type="binding site" evidence="12">
    <location>
        <position position="205"/>
    </location>
    <ligand>
        <name>NAD(+)</name>
        <dbReference type="ChEBI" id="CHEBI:57540"/>
    </ligand>
</feature>
<keyword evidence="9 14" id="KW-0676">Redox-active center</keyword>
<dbReference type="InterPro" id="IPR006258">
    <property type="entry name" value="Lipoamide_DH"/>
</dbReference>
<dbReference type="InterPro" id="IPR001100">
    <property type="entry name" value="Pyr_nuc-diS_OxRdtase"/>
</dbReference>
<evidence type="ECO:0000256" key="9">
    <source>
        <dbReference type="ARBA" id="ARBA00023284"/>
    </source>
</evidence>
<protein>
    <recommendedName>
        <fullName evidence="3 14">Dihydrolipoyl dehydrogenase</fullName>
        <ecNumber evidence="2 14">1.8.1.4</ecNumber>
    </recommendedName>
</protein>
<feature type="domain" description="Pyridine nucleotide-disulphide oxidoreductase dimerisation" evidence="15">
    <location>
        <begin position="344"/>
        <end position="452"/>
    </location>
</feature>
<evidence type="ECO:0000256" key="13">
    <source>
        <dbReference type="PIRSR" id="PIRSR000350-4"/>
    </source>
</evidence>
<evidence type="ECO:0000256" key="12">
    <source>
        <dbReference type="PIRSR" id="PIRSR000350-3"/>
    </source>
</evidence>
<dbReference type="Pfam" id="PF07992">
    <property type="entry name" value="Pyr_redox_2"/>
    <property type="match status" value="1"/>
</dbReference>
<reference evidence="17" key="1">
    <citation type="journal article" date="2014" name="Int. J. Syst. Evol. Microbiol.">
        <title>Complete genome sequence of Corynebacterium casei LMG S-19264T (=DSM 44701T), isolated from a smear-ripened cheese.</title>
        <authorList>
            <consortium name="US DOE Joint Genome Institute (JGI-PGF)"/>
            <person name="Walter F."/>
            <person name="Albersmeier A."/>
            <person name="Kalinowski J."/>
            <person name="Ruckert C."/>
        </authorList>
    </citation>
    <scope>NUCLEOTIDE SEQUENCE</scope>
    <source>
        <strain evidence="17">CGMCC 1.7081</strain>
    </source>
</reference>
<comment type="caution">
    <text evidence="17">The sequence shown here is derived from an EMBL/GenBank/DDBJ whole genome shotgun (WGS) entry which is preliminary data.</text>
</comment>
<feature type="binding site" evidence="12">
    <location>
        <position position="310"/>
    </location>
    <ligand>
        <name>FAD</name>
        <dbReference type="ChEBI" id="CHEBI:57692"/>
    </ligand>
</feature>
<evidence type="ECO:0000259" key="15">
    <source>
        <dbReference type="Pfam" id="PF02852"/>
    </source>
</evidence>
<keyword evidence="4 14" id="KW-0285">Flavoprotein</keyword>
<feature type="disulfide bond" description="Redox-active" evidence="13">
    <location>
        <begin position="43"/>
        <end position="48"/>
    </location>
</feature>
<feature type="binding site" evidence="12">
    <location>
        <begin position="182"/>
        <end position="189"/>
    </location>
    <ligand>
        <name>NAD(+)</name>
        <dbReference type="ChEBI" id="CHEBI:57540"/>
    </ligand>
</feature>
<dbReference type="PIRSF" id="PIRSF000350">
    <property type="entry name" value="Mercury_reductase_MerA"/>
    <property type="match status" value="1"/>
</dbReference>
<feature type="domain" description="FAD/NAD(P)-binding" evidence="16">
    <location>
        <begin position="8"/>
        <end position="325"/>
    </location>
</feature>
<name>A0A8J3HAF7_9RHOB</name>
<keyword evidence="7 12" id="KW-0520">NAD</keyword>
<feature type="binding site" evidence="12">
    <location>
        <position position="52"/>
    </location>
    <ligand>
        <name>FAD</name>
        <dbReference type="ChEBI" id="CHEBI:57692"/>
    </ligand>
</feature>
<keyword evidence="18" id="KW-1185">Reference proteome</keyword>
<dbReference type="AlphaFoldDB" id="A0A8J3HAF7"/>
<evidence type="ECO:0000256" key="7">
    <source>
        <dbReference type="ARBA" id="ARBA00023027"/>
    </source>
</evidence>
<dbReference type="InterPro" id="IPR016156">
    <property type="entry name" value="FAD/NAD-linked_Rdtase_dimer_sf"/>
</dbReference>
<dbReference type="InterPro" id="IPR036188">
    <property type="entry name" value="FAD/NAD-bd_sf"/>
</dbReference>
<organism evidence="17 18">
    <name type="scientific">Pseudodonghicola xiamenensis</name>
    <dbReference type="NCBI Taxonomy" id="337702"/>
    <lineage>
        <taxon>Bacteria</taxon>
        <taxon>Pseudomonadati</taxon>
        <taxon>Pseudomonadota</taxon>
        <taxon>Alphaproteobacteria</taxon>
        <taxon>Rhodobacterales</taxon>
        <taxon>Paracoccaceae</taxon>
        <taxon>Pseudodonghicola</taxon>
    </lineage>
</organism>
<dbReference type="NCBIfam" id="TIGR01350">
    <property type="entry name" value="lipoamide_DH"/>
    <property type="match status" value="1"/>
</dbReference>
<comment type="cofactor">
    <cofactor evidence="12 14">
        <name>FAD</name>
        <dbReference type="ChEBI" id="CHEBI:57692"/>
    </cofactor>
    <text evidence="12 14">Binds 1 FAD per subunit.</text>
</comment>
<evidence type="ECO:0000256" key="14">
    <source>
        <dbReference type="RuleBase" id="RU003692"/>
    </source>
</evidence>
<dbReference type="SUPFAM" id="SSF55424">
    <property type="entry name" value="FAD/NAD-linked reductases, dimerisation (C-terminal) domain"/>
    <property type="match status" value="1"/>
</dbReference>
<keyword evidence="5 12" id="KW-0274">FAD</keyword>
<dbReference type="PANTHER" id="PTHR22912">
    <property type="entry name" value="DISULFIDE OXIDOREDUCTASE"/>
    <property type="match status" value="1"/>
</dbReference>
<evidence type="ECO:0000259" key="16">
    <source>
        <dbReference type="Pfam" id="PF07992"/>
    </source>
</evidence>
<dbReference type="EC" id="1.8.1.4" evidence="2 14"/>
<evidence type="ECO:0000256" key="4">
    <source>
        <dbReference type="ARBA" id="ARBA00022630"/>
    </source>
</evidence>
<evidence type="ECO:0000256" key="6">
    <source>
        <dbReference type="ARBA" id="ARBA00023002"/>
    </source>
</evidence>
<evidence type="ECO:0000256" key="1">
    <source>
        <dbReference type="ARBA" id="ARBA00007532"/>
    </source>
</evidence>
<evidence type="ECO:0000256" key="8">
    <source>
        <dbReference type="ARBA" id="ARBA00023157"/>
    </source>
</evidence>
<dbReference type="EMBL" id="BNAP01000016">
    <property type="protein sequence ID" value="GHG96337.1"/>
    <property type="molecule type" value="Genomic_DNA"/>
</dbReference>
<dbReference type="PANTHER" id="PTHR22912:SF160">
    <property type="entry name" value="DIHYDROLIPOYL DEHYDROGENASE"/>
    <property type="match status" value="1"/>
</dbReference>
<keyword evidence="8" id="KW-1015">Disulfide bond</keyword>
<dbReference type="GO" id="GO:0004148">
    <property type="term" value="F:dihydrolipoyl dehydrogenase (NADH) activity"/>
    <property type="evidence" value="ECO:0007669"/>
    <property type="project" value="UniProtKB-EC"/>
</dbReference>
<comment type="catalytic activity">
    <reaction evidence="10 14">
        <text>N(6)-[(R)-dihydrolipoyl]-L-lysyl-[protein] + NAD(+) = N(6)-[(R)-lipoyl]-L-lysyl-[protein] + NADH + H(+)</text>
        <dbReference type="Rhea" id="RHEA:15045"/>
        <dbReference type="Rhea" id="RHEA-COMP:10474"/>
        <dbReference type="Rhea" id="RHEA-COMP:10475"/>
        <dbReference type="ChEBI" id="CHEBI:15378"/>
        <dbReference type="ChEBI" id="CHEBI:57540"/>
        <dbReference type="ChEBI" id="CHEBI:57945"/>
        <dbReference type="ChEBI" id="CHEBI:83099"/>
        <dbReference type="ChEBI" id="CHEBI:83100"/>
        <dbReference type="EC" id="1.8.1.4"/>
    </reaction>
</comment>
<dbReference type="PRINTS" id="PR00411">
    <property type="entry name" value="PNDRDTASEI"/>
</dbReference>
<evidence type="ECO:0000256" key="2">
    <source>
        <dbReference type="ARBA" id="ARBA00012608"/>
    </source>
</evidence>
<dbReference type="FunFam" id="3.30.390.30:FF:000001">
    <property type="entry name" value="Dihydrolipoyl dehydrogenase"/>
    <property type="match status" value="1"/>
</dbReference>